<name>A0A8S5M223_9CAUD</name>
<organism evidence="1">
    <name type="scientific">Siphoviridae sp. cttDR14</name>
    <dbReference type="NCBI Taxonomy" id="2826490"/>
    <lineage>
        <taxon>Viruses</taxon>
        <taxon>Duplodnaviria</taxon>
        <taxon>Heunggongvirae</taxon>
        <taxon>Uroviricota</taxon>
        <taxon>Caudoviricetes</taxon>
    </lineage>
</organism>
<accession>A0A8S5M223</accession>
<sequence length="151" mass="16909">MNKEQQIKEMLLDVPQKIVAYDGNPAGQHLYGEQRQEIAEALYNAGYRNPPEDSVVLSREEHEILVKTAQGKIGNMKATDFLKACISSGVMVEAVSTKEQVKQAVKEFASKLKDEAVDFLYSATVDGHPGFDIHISELCHMIDELLKEFLK</sequence>
<reference evidence="1" key="1">
    <citation type="journal article" date="2021" name="Proc. Natl. Acad. Sci. U.S.A.">
        <title>A Catalog of Tens of Thousands of Viruses from Human Metagenomes Reveals Hidden Associations with Chronic Diseases.</title>
        <authorList>
            <person name="Tisza M.J."/>
            <person name="Buck C.B."/>
        </authorList>
    </citation>
    <scope>NUCLEOTIDE SEQUENCE</scope>
    <source>
        <strain evidence="1">CttDR14</strain>
    </source>
</reference>
<proteinExistence type="predicted"/>
<protein>
    <submittedName>
        <fullName evidence="1">Uncharacterized protein</fullName>
    </submittedName>
</protein>
<evidence type="ECO:0000313" key="1">
    <source>
        <dbReference type="EMBL" id="DAD76284.1"/>
    </source>
</evidence>
<dbReference type="EMBL" id="BK014798">
    <property type="protein sequence ID" value="DAD76284.1"/>
    <property type="molecule type" value="Genomic_DNA"/>
</dbReference>